<keyword evidence="14" id="KW-1185">Reference proteome</keyword>
<dbReference type="InterPro" id="IPR000620">
    <property type="entry name" value="EamA_dom"/>
</dbReference>
<feature type="transmembrane region" description="Helical" evidence="9">
    <location>
        <begin position="237"/>
        <end position="258"/>
    </location>
</feature>
<feature type="transmembrane region" description="Helical" evidence="9">
    <location>
        <begin position="555"/>
        <end position="576"/>
    </location>
</feature>
<feature type="transmembrane region" description="Helical" evidence="9">
    <location>
        <begin position="59"/>
        <end position="79"/>
    </location>
</feature>
<dbReference type="Pfam" id="PF02652">
    <property type="entry name" value="Lactate_perm"/>
    <property type="match status" value="1"/>
</dbReference>
<evidence type="ECO:0000256" key="5">
    <source>
        <dbReference type="ARBA" id="ARBA00022475"/>
    </source>
</evidence>
<dbReference type="GO" id="GO:0005886">
    <property type="term" value="C:plasma membrane"/>
    <property type="evidence" value="ECO:0007669"/>
    <property type="project" value="UniProtKB-SubCell"/>
</dbReference>
<feature type="region of interest" description="Disordered" evidence="10">
    <location>
        <begin position="844"/>
        <end position="883"/>
    </location>
</feature>
<evidence type="ECO:0000259" key="11">
    <source>
        <dbReference type="Pfam" id="PF00892"/>
    </source>
</evidence>
<dbReference type="Gene3D" id="1.10.3730.20">
    <property type="match status" value="1"/>
</dbReference>
<dbReference type="InterPro" id="IPR037185">
    <property type="entry name" value="EmrE-like"/>
</dbReference>
<dbReference type="Pfam" id="PF09339">
    <property type="entry name" value="HTH_IclR"/>
    <property type="match status" value="1"/>
</dbReference>
<keyword evidence="4 9" id="KW-0813">Transport</keyword>
<feature type="transmembrane region" description="Helical" evidence="9">
    <location>
        <begin position="147"/>
        <end position="168"/>
    </location>
</feature>
<feature type="transmembrane region" description="Helical" evidence="9">
    <location>
        <begin position="726"/>
        <end position="745"/>
    </location>
</feature>
<evidence type="ECO:0000256" key="2">
    <source>
        <dbReference type="ARBA" id="ARBA00007362"/>
    </source>
</evidence>
<feature type="transmembrane region" description="Helical" evidence="9">
    <location>
        <begin position="279"/>
        <end position="298"/>
    </location>
</feature>
<evidence type="ECO:0000256" key="6">
    <source>
        <dbReference type="ARBA" id="ARBA00022692"/>
    </source>
</evidence>
<comment type="subcellular location">
    <subcellularLocation>
        <location evidence="1 9">Cell membrane</location>
        <topology evidence="1 9">Multi-pass membrane protein</topology>
    </subcellularLocation>
</comment>
<feature type="transmembrane region" description="Helical" evidence="9">
    <location>
        <begin position="789"/>
        <end position="809"/>
    </location>
</feature>
<dbReference type="GO" id="GO:0015295">
    <property type="term" value="F:solute:proton symporter activity"/>
    <property type="evidence" value="ECO:0007669"/>
    <property type="project" value="TreeGrafter"/>
</dbReference>
<feature type="transmembrane region" description="Helical" evidence="9">
    <location>
        <begin position="180"/>
        <end position="199"/>
    </location>
</feature>
<evidence type="ECO:0000313" key="14">
    <source>
        <dbReference type="Proteomes" id="UP000287171"/>
    </source>
</evidence>
<keyword evidence="6 9" id="KW-0812">Transmembrane</keyword>
<dbReference type="GO" id="GO:0006355">
    <property type="term" value="P:regulation of DNA-templated transcription"/>
    <property type="evidence" value="ECO:0007669"/>
    <property type="project" value="InterPro"/>
</dbReference>
<feature type="transmembrane region" description="Helical" evidence="9">
    <location>
        <begin position="638"/>
        <end position="659"/>
    </location>
</feature>
<sequence length="957" mass="101752">MTLAVALLPLFVAALALVVLRRTSRDASLITLFVTALVVIFFPTFHLSPARIGLAAGEGGATALTVAAILVPALLFYQVQQATGAIPVLERGMAKMIPDRDVQILLLVLGVGPAVEAMCGFGVGTVFIIPLLAALESDRLRVAQLSLLCQVIGPWGALGIGTSFAAAASGVRLDLLSMQSALLLAPVSICFSLFTLAIGGGREALARHWPCALGASCLQIGGMFLGSLFLGVELAGIVSGILVVGFLLFLGCNQWSVIWQTFITHHRASSGVSPLARALVPYLLLGTSLAMTRLFPAVSERLQTRGVLLFEPIHFHFAVLYSPGICLLFAAIAPFALFPLQTEALFRAVVCTVRQSFSSLIAVVGFLIVAALMQESGMTSSLGAAAATLGREYMWIAPVIGATSGWLTGSIMSGNALSVPMQMAASARVGLPLPWIIAAQNTSTAIASIVSPAHIILTVTAAGAAGQEGALLCKVGPLILWSVALIMVLLVWFLSQGLLVLGLLLALVNLPLVFTALRLREQGRSLGMSQTAPSASGQRLHLGGMFRLSGRLRMYGGLVLTYALYGTFAPVAKPVLAHLDPVVFFCLQMVFLVPFGLVLVARWRTLLDRSVLVRGGLFGICLSVAFLCLTLALKSTGISETTVFSCVNGVTAALVAWFILRQRIRLSTWIACLLAIAGAILVALTSSLRWQGNFTAFVGGSLLVVYAFLVEYLLADDLRRKTSVYWPILGVQIVVMAGVAALFALCSGDWQGVSTLQLPDLASMGYTSLIATLLPMILLTFLQRYVSAISIAFFAVLDPLLSAGLAFLGGERLGWLGYAGFGLVLASVMLQAVLGSRGASEATASKESESTLHSREDVGRNSDRRERDKEPLEETPFSAPLRSDGIGRSSRAILAYLAEAPHGLDLRALRNATGFSNAQLQHLLYALHRRGYVVMTAHHRYTLHPEYRPSVALLWCG</sequence>
<feature type="transmembrane region" description="Helical" evidence="9">
    <location>
        <begin position="211"/>
        <end position="231"/>
    </location>
</feature>
<dbReference type="RefSeq" id="WP_161982730.1">
    <property type="nucleotide sequence ID" value="NZ_BIFT01000003.1"/>
</dbReference>
<keyword evidence="5 9" id="KW-1003">Cell membrane</keyword>
<dbReference type="SUPFAM" id="SSF103481">
    <property type="entry name" value="Multidrug resistance efflux transporter EmrE"/>
    <property type="match status" value="1"/>
</dbReference>
<evidence type="ECO:0000313" key="13">
    <source>
        <dbReference type="EMBL" id="GCE32139.1"/>
    </source>
</evidence>
<dbReference type="SUPFAM" id="SSF46785">
    <property type="entry name" value="Winged helix' DNA-binding domain"/>
    <property type="match status" value="1"/>
</dbReference>
<comment type="function">
    <text evidence="9">Uptake of L-lactate across the membrane. Can also transport D-lactate and glycolate.</text>
</comment>
<evidence type="ECO:0000256" key="1">
    <source>
        <dbReference type="ARBA" id="ARBA00004651"/>
    </source>
</evidence>
<reference evidence="14" key="1">
    <citation type="submission" date="2018-12" db="EMBL/GenBank/DDBJ databases">
        <title>Tengunoibacter tsumagoiensis gen. nov., sp. nov., Dictyobacter kobayashii sp. nov., D. alpinus sp. nov., and D. joshuensis sp. nov. and description of Dictyobacteraceae fam. nov. within the order Ktedonobacterales isolated from Tengu-no-mugimeshi.</title>
        <authorList>
            <person name="Wang C.M."/>
            <person name="Zheng Y."/>
            <person name="Sakai Y."/>
            <person name="Toyoda A."/>
            <person name="Minakuchi Y."/>
            <person name="Abe K."/>
            <person name="Yokota A."/>
            <person name="Yabe S."/>
        </authorList>
    </citation>
    <scope>NUCLEOTIDE SEQUENCE [LARGE SCALE GENOMIC DNA]</scope>
    <source>
        <strain evidence="14">Uno16</strain>
    </source>
</reference>
<feature type="transmembrane region" description="Helical" evidence="9">
    <location>
        <begin position="26"/>
        <end position="47"/>
    </location>
</feature>
<proteinExistence type="inferred from homology"/>
<evidence type="ECO:0000256" key="9">
    <source>
        <dbReference type="RuleBase" id="RU365092"/>
    </source>
</evidence>
<evidence type="ECO:0000256" key="7">
    <source>
        <dbReference type="ARBA" id="ARBA00022989"/>
    </source>
</evidence>
<comment type="similarity">
    <text evidence="2">Belongs to the EamA transporter family.</text>
</comment>
<feature type="transmembrane region" description="Helical" evidence="9">
    <location>
        <begin position="500"/>
        <end position="519"/>
    </location>
</feature>
<gene>
    <name evidence="13" type="ORF">KDA_76230</name>
</gene>
<dbReference type="InterPro" id="IPR036390">
    <property type="entry name" value="WH_DNA-bd_sf"/>
</dbReference>
<dbReference type="GO" id="GO:0003677">
    <property type="term" value="F:DNA binding"/>
    <property type="evidence" value="ECO:0007669"/>
    <property type="project" value="InterPro"/>
</dbReference>
<feature type="domain" description="EamA" evidence="11">
    <location>
        <begin position="559"/>
        <end position="683"/>
    </location>
</feature>
<dbReference type="Pfam" id="PF00892">
    <property type="entry name" value="EamA"/>
    <property type="match status" value="1"/>
</dbReference>
<comment type="caution">
    <text evidence="9">Lacks conserved residue(s) required for the propagation of feature annotation.</text>
</comment>
<dbReference type="InterPro" id="IPR005471">
    <property type="entry name" value="Tscrpt_reg_IclR_N"/>
</dbReference>
<feature type="transmembrane region" description="Helical" evidence="9">
    <location>
        <begin position="582"/>
        <end position="600"/>
    </location>
</feature>
<evidence type="ECO:0000256" key="10">
    <source>
        <dbReference type="SAM" id="MobiDB-lite"/>
    </source>
</evidence>
<feature type="transmembrane region" description="Helical" evidence="9">
    <location>
        <begin position="475"/>
        <end position="494"/>
    </location>
</feature>
<feature type="transmembrane region" description="Helical" evidence="9">
    <location>
        <begin position="666"/>
        <end position="688"/>
    </location>
</feature>
<organism evidence="13 14">
    <name type="scientific">Dictyobacter alpinus</name>
    <dbReference type="NCBI Taxonomy" id="2014873"/>
    <lineage>
        <taxon>Bacteria</taxon>
        <taxon>Bacillati</taxon>
        <taxon>Chloroflexota</taxon>
        <taxon>Ktedonobacteria</taxon>
        <taxon>Ktedonobacterales</taxon>
        <taxon>Dictyobacteraceae</taxon>
        <taxon>Dictyobacter</taxon>
    </lineage>
</organism>
<dbReference type="InterPro" id="IPR003804">
    <property type="entry name" value="Lactate_perm"/>
</dbReference>
<feature type="transmembrane region" description="Helical" evidence="9">
    <location>
        <begin position="612"/>
        <end position="632"/>
    </location>
</feature>
<keyword evidence="8 9" id="KW-0472">Membrane</keyword>
<dbReference type="GO" id="GO:0015129">
    <property type="term" value="F:lactate transmembrane transporter activity"/>
    <property type="evidence" value="ECO:0007669"/>
    <property type="project" value="UniProtKB-UniRule"/>
</dbReference>
<evidence type="ECO:0000256" key="8">
    <source>
        <dbReference type="ARBA" id="ARBA00023136"/>
    </source>
</evidence>
<protein>
    <recommendedName>
        <fullName evidence="9">L-lactate permease</fullName>
    </recommendedName>
</protein>
<feature type="transmembrane region" description="Helical" evidence="9">
    <location>
        <begin position="104"/>
        <end position="135"/>
    </location>
</feature>
<dbReference type="AlphaFoldDB" id="A0A402BLD6"/>
<dbReference type="Gene3D" id="1.10.10.10">
    <property type="entry name" value="Winged helix-like DNA-binding domain superfamily/Winged helix DNA-binding domain"/>
    <property type="match status" value="1"/>
</dbReference>
<keyword evidence="7 9" id="KW-1133">Transmembrane helix</keyword>
<name>A0A402BLD6_9CHLR</name>
<feature type="transmembrane region" description="Helical" evidence="9">
    <location>
        <begin position="352"/>
        <end position="373"/>
    </location>
</feature>
<evidence type="ECO:0000259" key="12">
    <source>
        <dbReference type="Pfam" id="PF09339"/>
    </source>
</evidence>
<feature type="transmembrane region" description="Helical" evidence="9">
    <location>
        <begin position="318"/>
        <end position="340"/>
    </location>
</feature>
<feature type="transmembrane region" description="Helical" evidence="9">
    <location>
        <begin position="694"/>
        <end position="714"/>
    </location>
</feature>
<comment type="caution">
    <text evidence="13">The sequence shown here is derived from an EMBL/GenBank/DDBJ whole genome shotgun (WGS) entry which is preliminary data.</text>
</comment>
<evidence type="ECO:0000256" key="3">
    <source>
        <dbReference type="ARBA" id="ARBA00010100"/>
    </source>
</evidence>
<feature type="compositionally biased region" description="Basic and acidic residues" evidence="10">
    <location>
        <begin position="844"/>
        <end position="872"/>
    </location>
</feature>
<feature type="domain" description="HTH iclR-type" evidence="12">
    <location>
        <begin position="892"/>
        <end position="934"/>
    </location>
</feature>
<feature type="transmembrane region" description="Helical" evidence="9">
    <location>
        <begin position="393"/>
        <end position="413"/>
    </location>
</feature>
<accession>A0A402BLD6</accession>
<feature type="transmembrane region" description="Helical" evidence="9">
    <location>
        <begin position="765"/>
        <end position="782"/>
    </location>
</feature>
<evidence type="ECO:0000256" key="4">
    <source>
        <dbReference type="ARBA" id="ARBA00022448"/>
    </source>
</evidence>
<dbReference type="EMBL" id="BIFT01000003">
    <property type="protein sequence ID" value="GCE32139.1"/>
    <property type="molecule type" value="Genomic_DNA"/>
</dbReference>
<dbReference type="PANTHER" id="PTHR30003">
    <property type="entry name" value="L-LACTATE PERMEASE"/>
    <property type="match status" value="1"/>
</dbReference>
<dbReference type="InterPro" id="IPR036388">
    <property type="entry name" value="WH-like_DNA-bd_sf"/>
</dbReference>
<dbReference type="PANTHER" id="PTHR30003:SF0">
    <property type="entry name" value="GLYCOLATE PERMEASE GLCA-RELATED"/>
    <property type="match status" value="1"/>
</dbReference>
<dbReference type="Proteomes" id="UP000287171">
    <property type="component" value="Unassembled WGS sequence"/>
</dbReference>
<comment type="similarity">
    <text evidence="3 9">Belongs to the lactate permease family.</text>
</comment>
<feature type="transmembrane region" description="Helical" evidence="9">
    <location>
        <begin position="815"/>
        <end position="834"/>
    </location>
</feature>